<gene>
    <name evidence="1" type="ORF">P5673_010238</name>
</gene>
<evidence type="ECO:0000313" key="2">
    <source>
        <dbReference type="Proteomes" id="UP001249851"/>
    </source>
</evidence>
<name>A0AAD9QR25_ACRCE</name>
<keyword evidence="2" id="KW-1185">Reference proteome</keyword>
<feature type="non-terminal residue" evidence="1">
    <location>
        <position position="99"/>
    </location>
</feature>
<reference evidence="1" key="1">
    <citation type="journal article" date="2023" name="G3 (Bethesda)">
        <title>Whole genome assembly and annotation of the endangered Caribbean coral Acropora cervicornis.</title>
        <authorList>
            <person name="Selwyn J.D."/>
            <person name="Vollmer S.V."/>
        </authorList>
    </citation>
    <scope>NUCLEOTIDE SEQUENCE</scope>
    <source>
        <strain evidence="1">K2</strain>
    </source>
</reference>
<dbReference type="AlphaFoldDB" id="A0AAD9QR25"/>
<evidence type="ECO:0000313" key="1">
    <source>
        <dbReference type="EMBL" id="KAK2565934.1"/>
    </source>
</evidence>
<reference evidence="1" key="2">
    <citation type="journal article" date="2023" name="Science">
        <title>Genomic signatures of disease resistance in endangered staghorn corals.</title>
        <authorList>
            <person name="Vollmer S.V."/>
            <person name="Selwyn J.D."/>
            <person name="Despard B.A."/>
            <person name="Roesel C.L."/>
        </authorList>
    </citation>
    <scope>NUCLEOTIDE SEQUENCE</scope>
    <source>
        <strain evidence="1">K2</strain>
    </source>
</reference>
<dbReference type="Proteomes" id="UP001249851">
    <property type="component" value="Unassembled WGS sequence"/>
</dbReference>
<organism evidence="1 2">
    <name type="scientific">Acropora cervicornis</name>
    <name type="common">Staghorn coral</name>
    <dbReference type="NCBI Taxonomy" id="6130"/>
    <lineage>
        <taxon>Eukaryota</taxon>
        <taxon>Metazoa</taxon>
        <taxon>Cnidaria</taxon>
        <taxon>Anthozoa</taxon>
        <taxon>Hexacorallia</taxon>
        <taxon>Scleractinia</taxon>
        <taxon>Astrocoeniina</taxon>
        <taxon>Acroporidae</taxon>
        <taxon>Acropora</taxon>
    </lineage>
</organism>
<proteinExistence type="predicted"/>
<comment type="caution">
    <text evidence="1">The sequence shown here is derived from an EMBL/GenBank/DDBJ whole genome shotgun (WGS) entry which is preliminary data.</text>
</comment>
<protein>
    <submittedName>
        <fullName evidence="1">Uncharacterized protein</fullName>
    </submittedName>
</protein>
<dbReference type="EMBL" id="JARQWQ010000018">
    <property type="protein sequence ID" value="KAK2565934.1"/>
    <property type="molecule type" value="Genomic_DNA"/>
</dbReference>
<sequence length="99" mass="11365">MFICMNSHREVVNSDHKLVQPDCITTFKRMGERTIVGKLTFEEATRVYLAYVLAGLQKAYKRQSAELPRLTYECIVDKGSVIFSVVHGLHLQHRATIKK</sequence>
<accession>A0AAD9QR25</accession>